<name>A0A6P2BYX0_9ACTN</name>
<evidence type="ECO:0000256" key="1">
    <source>
        <dbReference type="SAM" id="Phobius"/>
    </source>
</evidence>
<dbReference type="Pfam" id="PF13796">
    <property type="entry name" value="Sensor"/>
    <property type="match status" value="1"/>
</dbReference>
<organism evidence="3 4">
    <name type="scientific">Trebonia kvetii</name>
    <dbReference type="NCBI Taxonomy" id="2480626"/>
    <lineage>
        <taxon>Bacteria</taxon>
        <taxon>Bacillati</taxon>
        <taxon>Actinomycetota</taxon>
        <taxon>Actinomycetes</taxon>
        <taxon>Streptosporangiales</taxon>
        <taxon>Treboniaceae</taxon>
        <taxon>Trebonia</taxon>
    </lineage>
</organism>
<dbReference type="OrthoDB" id="3696925at2"/>
<dbReference type="EMBL" id="RPFW01000003">
    <property type="protein sequence ID" value="TVZ03907.1"/>
    <property type="molecule type" value="Genomic_DNA"/>
</dbReference>
<evidence type="ECO:0000313" key="4">
    <source>
        <dbReference type="Proteomes" id="UP000460272"/>
    </source>
</evidence>
<reference evidence="3 4" key="1">
    <citation type="submission" date="2018-11" db="EMBL/GenBank/DDBJ databases">
        <title>Trebonia kvetii gen.nov., sp.nov., a novel acidophilic actinobacterium, and proposal of the new actinobacterial family Treboniaceae fam. nov.</title>
        <authorList>
            <person name="Rapoport D."/>
            <person name="Sagova-Mareckova M."/>
            <person name="Sedlacek I."/>
            <person name="Provaznik J."/>
            <person name="Kralova S."/>
            <person name="Pavlinic D."/>
            <person name="Benes V."/>
            <person name="Kopecky J."/>
        </authorList>
    </citation>
    <scope>NUCLEOTIDE SEQUENCE [LARGE SCALE GENOMIC DNA]</scope>
    <source>
        <strain evidence="3 4">15Tr583</strain>
    </source>
</reference>
<evidence type="ECO:0000313" key="3">
    <source>
        <dbReference type="EMBL" id="TVZ03907.1"/>
    </source>
</evidence>
<sequence>MNTLSLRHGPIRLLFSRDLWAGAWFLIAYQVVGWVLFSIALTAALTGALLAITLAGIPLLIAAAATVRWCANIERARLRPFCGEVGTGYRPTTGAGMLARVRTEWRDPATWRDIAYLIGMFVPLVALDLVVLTVWLVFLAEITLPVWYWAPWQTVHGVRYHGVQLGYFPNGPHGHPGYGLYIDTLPKALLAAVVFLILFVAFSYVLVATAKAHVTVARNLLGMPGDPLREAREVLGRPGPLSVAEGAVHHGLTEEFIPNER</sequence>
<dbReference type="RefSeq" id="WP_145853777.1">
    <property type="nucleotide sequence ID" value="NZ_RPFW01000003.1"/>
</dbReference>
<accession>A0A6P2BYX0</accession>
<keyword evidence="1" id="KW-1133">Transmembrane helix</keyword>
<evidence type="ECO:0000259" key="2">
    <source>
        <dbReference type="Pfam" id="PF13796"/>
    </source>
</evidence>
<dbReference type="AlphaFoldDB" id="A0A6P2BYX0"/>
<gene>
    <name evidence="3" type="ORF">EAS64_15840</name>
</gene>
<keyword evidence="1" id="KW-0472">Membrane</keyword>
<proteinExistence type="predicted"/>
<feature type="transmembrane region" description="Helical" evidence="1">
    <location>
        <begin position="188"/>
        <end position="210"/>
    </location>
</feature>
<feature type="transmembrane region" description="Helical" evidence="1">
    <location>
        <begin position="114"/>
        <end position="138"/>
    </location>
</feature>
<feature type="domain" description="Putative sensor" evidence="2">
    <location>
        <begin position="26"/>
        <end position="221"/>
    </location>
</feature>
<protein>
    <recommendedName>
        <fullName evidence="2">Putative sensor domain-containing protein</fullName>
    </recommendedName>
</protein>
<dbReference type="InterPro" id="IPR025828">
    <property type="entry name" value="Put_sensor_dom"/>
</dbReference>
<dbReference type="Proteomes" id="UP000460272">
    <property type="component" value="Unassembled WGS sequence"/>
</dbReference>
<comment type="caution">
    <text evidence="3">The sequence shown here is derived from an EMBL/GenBank/DDBJ whole genome shotgun (WGS) entry which is preliminary data.</text>
</comment>
<keyword evidence="1" id="KW-0812">Transmembrane</keyword>
<keyword evidence="4" id="KW-1185">Reference proteome</keyword>
<feature type="transmembrane region" description="Helical" evidence="1">
    <location>
        <begin position="21"/>
        <end position="41"/>
    </location>
</feature>
<feature type="transmembrane region" description="Helical" evidence="1">
    <location>
        <begin position="47"/>
        <end position="71"/>
    </location>
</feature>